<name>A0ACB7T488_HYAAI</name>
<reference evidence="1" key="1">
    <citation type="submission" date="2020-05" db="EMBL/GenBank/DDBJ databases">
        <title>Large-scale comparative analyses of tick genomes elucidate their genetic diversity and vector capacities.</title>
        <authorList>
            <person name="Jia N."/>
            <person name="Wang J."/>
            <person name="Shi W."/>
            <person name="Du L."/>
            <person name="Sun Y."/>
            <person name="Zhan W."/>
            <person name="Jiang J."/>
            <person name="Wang Q."/>
            <person name="Zhang B."/>
            <person name="Ji P."/>
            <person name="Sakyi L.B."/>
            <person name="Cui X."/>
            <person name="Yuan T."/>
            <person name="Jiang B."/>
            <person name="Yang W."/>
            <person name="Lam T.T.-Y."/>
            <person name="Chang Q."/>
            <person name="Ding S."/>
            <person name="Wang X."/>
            <person name="Zhu J."/>
            <person name="Ruan X."/>
            <person name="Zhao L."/>
            <person name="Wei J."/>
            <person name="Que T."/>
            <person name="Du C."/>
            <person name="Cheng J."/>
            <person name="Dai P."/>
            <person name="Han X."/>
            <person name="Huang E."/>
            <person name="Gao Y."/>
            <person name="Liu J."/>
            <person name="Shao H."/>
            <person name="Ye R."/>
            <person name="Li L."/>
            <person name="Wei W."/>
            <person name="Wang X."/>
            <person name="Wang C."/>
            <person name="Yang T."/>
            <person name="Huo Q."/>
            <person name="Li W."/>
            <person name="Guo W."/>
            <person name="Chen H."/>
            <person name="Zhou L."/>
            <person name="Ni X."/>
            <person name="Tian J."/>
            <person name="Zhou Y."/>
            <person name="Sheng Y."/>
            <person name="Liu T."/>
            <person name="Pan Y."/>
            <person name="Xia L."/>
            <person name="Li J."/>
            <person name="Zhao F."/>
            <person name="Cao W."/>
        </authorList>
    </citation>
    <scope>NUCLEOTIDE SEQUENCE</scope>
    <source>
        <strain evidence="1">Hyas-2018</strain>
    </source>
</reference>
<protein>
    <submittedName>
        <fullName evidence="1">Uncharacterized protein</fullName>
    </submittedName>
</protein>
<gene>
    <name evidence="1" type="ORF">HPB50_026329</name>
</gene>
<dbReference type="EMBL" id="CM023482">
    <property type="protein sequence ID" value="KAH6940207.1"/>
    <property type="molecule type" value="Genomic_DNA"/>
</dbReference>
<dbReference type="Proteomes" id="UP000821845">
    <property type="component" value="Chromosome 2"/>
</dbReference>
<keyword evidence="2" id="KW-1185">Reference proteome</keyword>
<sequence length="576" mass="64039">MDILVPQRLLSKDLLTSESFDCYDAFGQGTFQRRLLLLCAIAPFLLNLHGFVFRLILRDVEYWCKLPATPPDYNVSSDAWRSLLLPEEEDGKLSRCRRYESPEEQNGSTPATILCEGWDYGDDDEPARTSIVSDWNLVCQRRVLVEVMIAVHYFGSCLITIMAGSLADSFGREPVLLVCVVVLVASTLAGCLSKSFVTFVTVKFVSSGSVSAVMNLTAMSAFEVTTHNNRPLHVIFAGTLGLLFSDIWYATAAPVEVGWMLKQAVFMLPTILMLPSLCVVYESPRWLIAKARFKAAEAVMLSAATINHFPIHHPALIIDKLKTTMARNAGRLPSIDQDMLGGYSIRRRALILSLSYFSFTFSAYVPTFAPVNRKEPWYTLVSFFLNLLGYALMDFLITRLSMLTVMNLWFAVLSVLECLLSVAAGTGPGLLNEALVMVSTALFYSGSVLCLVYALELFPTAVRGTAVCWVFACGRLGALLATLGHVFKRLGRDDLVHAIASTLLLSSMIAQRGLPRATTVECTKIENRRASTMTRRSMEFMKNTLDSRLQDKSRSRISDESSKCSTSSRSQRRSRR</sequence>
<comment type="caution">
    <text evidence="1">The sequence shown here is derived from an EMBL/GenBank/DDBJ whole genome shotgun (WGS) entry which is preliminary data.</text>
</comment>
<evidence type="ECO:0000313" key="1">
    <source>
        <dbReference type="EMBL" id="KAH6940207.1"/>
    </source>
</evidence>
<organism evidence="1 2">
    <name type="scientific">Hyalomma asiaticum</name>
    <name type="common">Tick</name>
    <dbReference type="NCBI Taxonomy" id="266040"/>
    <lineage>
        <taxon>Eukaryota</taxon>
        <taxon>Metazoa</taxon>
        <taxon>Ecdysozoa</taxon>
        <taxon>Arthropoda</taxon>
        <taxon>Chelicerata</taxon>
        <taxon>Arachnida</taxon>
        <taxon>Acari</taxon>
        <taxon>Parasitiformes</taxon>
        <taxon>Ixodida</taxon>
        <taxon>Ixodoidea</taxon>
        <taxon>Ixodidae</taxon>
        <taxon>Hyalomminae</taxon>
        <taxon>Hyalomma</taxon>
    </lineage>
</organism>
<proteinExistence type="predicted"/>
<evidence type="ECO:0000313" key="2">
    <source>
        <dbReference type="Proteomes" id="UP000821845"/>
    </source>
</evidence>
<accession>A0ACB7T488</accession>